<dbReference type="AlphaFoldDB" id="A0A0F9MRZ1"/>
<organism evidence="1">
    <name type="scientific">marine sediment metagenome</name>
    <dbReference type="NCBI Taxonomy" id="412755"/>
    <lineage>
        <taxon>unclassified sequences</taxon>
        <taxon>metagenomes</taxon>
        <taxon>ecological metagenomes</taxon>
    </lineage>
</organism>
<evidence type="ECO:0000313" key="1">
    <source>
        <dbReference type="EMBL" id="KKN02182.1"/>
    </source>
</evidence>
<sequence>MLKLTLTPVSYYIINRFNGFLTAKKFLIQFSVSKSGDLRLNTLESTGQG</sequence>
<comment type="caution">
    <text evidence="1">The sequence shown here is derived from an EMBL/GenBank/DDBJ whole genome shotgun (WGS) entry which is preliminary data.</text>
</comment>
<reference evidence="1" key="1">
    <citation type="journal article" date="2015" name="Nature">
        <title>Complex archaea that bridge the gap between prokaryotes and eukaryotes.</title>
        <authorList>
            <person name="Spang A."/>
            <person name="Saw J.H."/>
            <person name="Jorgensen S.L."/>
            <person name="Zaremba-Niedzwiedzka K."/>
            <person name="Martijn J."/>
            <person name="Lind A.E."/>
            <person name="van Eijk R."/>
            <person name="Schleper C."/>
            <person name="Guy L."/>
            <person name="Ettema T.J."/>
        </authorList>
    </citation>
    <scope>NUCLEOTIDE SEQUENCE</scope>
</reference>
<protein>
    <submittedName>
        <fullName evidence="1">Uncharacterized protein</fullName>
    </submittedName>
</protein>
<proteinExistence type="predicted"/>
<accession>A0A0F9MRZ1</accession>
<gene>
    <name evidence="1" type="ORF">LCGC14_1120260</name>
</gene>
<dbReference type="EMBL" id="LAZR01005175">
    <property type="protein sequence ID" value="KKN02182.1"/>
    <property type="molecule type" value="Genomic_DNA"/>
</dbReference>
<name>A0A0F9MRZ1_9ZZZZ</name>